<dbReference type="OrthoDB" id="3364175at2759"/>
<keyword evidence="7" id="KW-0010">Activator</keyword>
<reference evidence="13" key="2">
    <citation type="submission" date="2020-01" db="EMBL/GenBank/DDBJ databases">
        <title>Population-level Yeast Reference Genomes.</title>
        <authorList>
            <person name="Yue J.-X."/>
        </authorList>
    </citation>
    <scope>NUCLEOTIDE SEQUENCE</scope>
    <source>
        <strain evidence="13">CBS432</strain>
    </source>
</reference>
<dbReference type="CDD" id="cd00067">
    <property type="entry name" value="GAL4"/>
    <property type="match status" value="1"/>
</dbReference>
<name>A0A8B8V0N3_SACPA</name>
<keyword evidence="2" id="KW-0479">Metal-binding</keyword>
<keyword evidence="8" id="KW-0804">Transcription</keyword>
<dbReference type="SUPFAM" id="SSF57701">
    <property type="entry name" value="Zn2/Cys6 DNA-binding domain"/>
    <property type="match status" value="1"/>
</dbReference>
<evidence type="ECO:0000256" key="6">
    <source>
        <dbReference type="ARBA" id="ARBA00023144"/>
    </source>
</evidence>
<protein>
    <submittedName>
        <fullName evidence="13">Galactose-responsive transcription factor GAL4</fullName>
    </submittedName>
</protein>
<dbReference type="VEuPathDB" id="FungiDB:SPAR_P00290"/>
<evidence type="ECO:0000256" key="2">
    <source>
        <dbReference type="ARBA" id="ARBA00022723"/>
    </source>
</evidence>
<dbReference type="AlphaFoldDB" id="A0A8B8V0N3"/>
<keyword evidence="4" id="KW-0805">Transcription regulation</keyword>
<evidence type="ECO:0000256" key="5">
    <source>
        <dbReference type="ARBA" id="ARBA00023125"/>
    </source>
</evidence>
<dbReference type="RefSeq" id="XP_033769526.1">
    <property type="nucleotide sequence ID" value="XM_033913635.1"/>
</dbReference>
<dbReference type="FunFam" id="4.10.240.10:FF:000009">
    <property type="entry name" value="C6 transcription factor (Gal4)"/>
    <property type="match status" value="1"/>
</dbReference>
<keyword evidence="3" id="KW-0862">Zinc</keyword>
<evidence type="ECO:0000256" key="11">
    <source>
        <dbReference type="SAM" id="MobiDB-lite"/>
    </source>
</evidence>
<dbReference type="InterPro" id="IPR007219">
    <property type="entry name" value="XnlR_reg_dom"/>
</dbReference>
<evidence type="ECO:0000256" key="4">
    <source>
        <dbReference type="ARBA" id="ARBA00023015"/>
    </source>
</evidence>
<dbReference type="SMART" id="SM00066">
    <property type="entry name" value="GAL4"/>
    <property type="match status" value="1"/>
</dbReference>
<dbReference type="CDD" id="cd12148">
    <property type="entry name" value="fungal_TF_MHR"/>
    <property type="match status" value="1"/>
</dbReference>
<dbReference type="InterPro" id="IPR005600">
    <property type="entry name" value="Gal4_dimer_dom"/>
</dbReference>
<evidence type="ECO:0000256" key="1">
    <source>
        <dbReference type="ARBA" id="ARBA00004123"/>
    </source>
</evidence>
<dbReference type="PROSITE" id="PS50048">
    <property type="entry name" value="ZN2_CY6_FUNGAL_2"/>
    <property type="match status" value="1"/>
</dbReference>
<evidence type="ECO:0000256" key="9">
    <source>
        <dbReference type="ARBA" id="ARBA00023242"/>
    </source>
</evidence>
<evidence type="ECO:0000256" key="3">
    <source>
        <dbReference type="ARBA" id="ARBA00022833"/>
    </source>
</evidence>
<dbReference type="SUPFAM" id="SSF57959">
    <property type="entry name" value="Leucine zipper domain"/>
    <property type="match status" value="1"/>
</dbReference>
<dbReference type="GO" id="GO:0000978">
    <property type="term" value="F:RNA polymerase II cis-regulatory region sequence-specific DNA binding"/>
    <property type="evidence" value="ECO:0007669"/>
    <property type="project" value="TreeGrafter"/>
</dbReference>
<dbReference type="GO" id="GO:0008270">
    <property type="term" value="F:zinc ion binding"/>
    <property type="evidence" value="ECO:0007669"/>
    <property type="project" value="InterPro"/>
</dbReference>
<dbReference type="InterPro" id="IPR046347">
    <property type="entry name" value="bZIP_sf"/>
</dbReference>
<evidence type="ECO:0000259" key="12">
    <source>
        <dbReference type="PROSITE" id="PS50048"/>
    </source>
</evidence>
<dbReference type="GO" id="GO:0005634">
    <property type="term" value="C:nucleus"/>
    <property type="evidence" value="ECO:0007669"/>
    <property type="project" value="UniProtKB-SubCell"/>
</dbReference>
<evidence type="ECO:0000256" key="7">
    <source>
        <dbReference type="ARBA" id="ARBA00023159"/>
    </source>
</evidence>
<dbReference type="PANTHER" id="PTHR47424">
    <property type="entry name" value="REGULATORY PROTEIN GAL4"/>
    <property type="match status" value="1"/>
</dbReference>
<dbReference type="InterPro" id="IPR001138">
    <property type="entry name" value="Zn2Cys6_DnaBD"/>
</dbReference>
<dbReference type="Pfam" id="PF03902">
    <property type="entry name" value="Gal4_dimer"/>
    <property type="match status" value="1"/>
</dbReference>
<dbReference type="PANTHER" id="PTHR47424:SF3">
    <property type="entry name" value="REGULATORY PROTEIN GAL4"/>
    <property type="match status" value="1"/>
</dbReference>
<organism evidence="13">
    <name type="scientific">Saccharomyces paradoxus</name>
    <name type="common">Yeast</name>
    <name type="synonym">Saccharomyces douglasii</name>
    <dbReference type="NCBI Taxonomy" id="27291"/>
    <lineage>
        <taxon>Eukaryota</taxon>
        <taxon>Fungi</taxon>
        <taxon>Dikarya</taxon>
        <taxon>Ascomycota</taxon>
        <taxon>Saccharomycotina</taxon>
        <taxon>Saccharomycetes</taxon>
        <taxon>Saccharomycetales</taxon>
        <taxon>Saccharomycetaceae</taxon>
        <taxon>Saccharomyces</taxon>
    </lineage>
</organism>
<reference evidence="13" key="1">
    <citation type="journal article" date="2017" name="Nat. Genet.">
        <title>Contrasting evolutionary genome dynamics between domesticated and wild yeasts.</title>
        <authorList>
            <person name="Yue J.X."/>
            <person name="Li J."/>
            <person name="Aigrain L."/>
            <person name="Hallin J."/>
            <person name="Persson K."/>
            <person name="Oliver K."/>
            <person name="Bergstrom A."/>
            <person name="Coupland P."/>
            <person name="Warringer J."/>
            <person name="Lagomarsino M.C."/>
            <person name="Fischer G."/>
            <person name="Durbin R."/>
            <person name="Liti G."/>
        </authorList>
    </citation>
    <scope>NUCLEOTIDE SEQUENCE</scope>
    <source>
        <strain evidence="13">CBS432</strain>
    </source>
</reference>
<keyword evidence="10" id="KW-0119">Carbohydrate metabolism</keyword>
<gene>
    <name evidence="13" type="primary">GAL4</name>
    <name evidence="13" type="ORF">SPAR_P00290</name>
</gene>
<proteinExistence type="predicted"/>
<evidence type="ECO:0000256" key="10">
    <source>
        <dbReference type="ARBA" id="ARBA00023277"/>
    </source>
</evidence>
<dbReference type="SMART" id="SM00906">
    <property type="entry name" value="Fungal_trans"/>
    <property type="match status" value="1"/>
</dbReference>
<accession>A0A8B8V0N3</accession>
<evidence type="ECO:0000256" key="8">
    <source>
        <dbReference type="ARBA" id="ARBA00023163"/>
    </source>
</evidence>
<feature type="domain" description="Zn(2)-C6 fungal-type" evidence="12">
    <location>
        <begin position="10"/>
        <end position="40"/>
    </location>
</feature>
<keyword evidence="5" id="KW-0238">DNA-binding</keyword>
<dbReference type="GO" id="GO:0006351">
    <property type="term" value="P:DNA-templated transcription"/>
    <property type="evidence" value="ECO:0007669"/>
    <property type="project" value="InterPro"/>
</dbReference>
<evidence type="ECO:0000313" key="13">
    <source>
        <dbReference type="RefSeq" id="XP_033769526.1"/>
    </source>
</evidence>
<dbReference type="Gene3D" id="4.10.240.10">
    <property type="entry name" value="Zn(2)-C6 fungal-type DNA-binding domain"/>
    <property type="match status" value="1"/>
</dbReference>
<dbReference type="GeneID" id="54633971"/>
<dbReference type="GO" id="GO:0006012">
    <property type="term" value="P:galactose metabolic process"/>
    <property type="evidence" value="ECO:0007669"/>
    <property type="project" value="UniProtKB-KW"/>
</dbReference>
<comment type="subcellular location">
    <subcellularLocation>
        <location evidence="1">Nucleus</location>
    </subcellularLocation>
</comment>
<dbReference type="Pfam" id="PF00172">
    <property type="entry name" value="Zn_clus"/>
    <property type="match status" value="1"/>
</dbReference>
<dbReference type="PROSITE" id="PS00463">
    <property type="entry name" value="ZN2_CY6_FUNGAL_1"/>
    <property type="match status" value="1"/>
</dbReference>
<dbReference type="Gene3D" id="1.20.5.170">
    <property type="match status" value="1"/>
</dbReference>
<dbReference type="GO" id="GO:0000981">
    <property type="term" value="F:DNA-binding transcription factor activity, RNA polymerase II-specific"/>
    <property type="evidence" value="ECO:0007669"/>
    <property type="project" value="InterPro"/>
</dbReference>
<feature type="region of interest" description="Disordered" evidence="11">
    <location>
        <begin position="721"/>
        <end position="745"/>
    </location>
</feature>
<dbReference type="InterPro" id="IPR051127">
    <property type="entry name" value="Fungal_SecMet_Regulators"/>
</dbReference>
<reference evidence="13" key="4">
    <citation type="submission" date="2025-08" db="UniProtKB">
        <authorList>
            <consortium name="RefSeq"/>
        </authorList>
    </citation>
    <scope>IDENTIFICATION</scope>
    <source>
        <strain evidence="13">CBS432</strain>
    </source>
</reference>
<keyword evidence="6" id="KW-0299">Galactose metabolism</keyword>
<dbReference type="KEGG" id="spao:SPAR_P00290"/>
<keyword evidence="9" id="KW-0539">Nucleus</keyword>
<dbReference type="CDD" id="cd14654">
    <property type="entry name" value="ZIP_Gal4"/>
    <property type="match status" value="1"/>
</dbReference>
<dbReference type="Pfam" id="PF04082">
    <property type="entry name" value="Fungal_trans"/>
    <property type="match status" value="1"/>
</dbReference>
<dbReference type="InterPro" id="IPR036864">
    <property type="entry name" value="Zn2-C6_fun-type_DNA-bd_sf"/>
</dbReference>
<reference evidence="13" key="3">
    <citation type="submission" date="2025-07" db="EMBL/GenBank/DDBJ databases">
        <authorList>
            <consortium name="NCBI Genome Project"/>
        </authorList>
    </citation>
    <scope>NUCLEOTIDE SEQUENCE</scope>
    <source>
        <strain evidence="13">CBS432</strain>
    </source>
</reference>
<dbReference type="GO" id="GO:0000435">
    <property type="term" value="P:positive regulation of transcription from RNA polymerase II promoter by galactose"/>
    <property type="evidence" value="ECO:0007669"/>
    <property type="project" value="TreeGrafter"/>
</dbReference>
<sequence length="885" mass="99838">MKLLSSIEQACDICRLKKLKCSKEKPKCAKCLKNNWECRYSPKTKRSPLTRAHLTEVELRLERLEQLFLLIFPRENLDKILKMDSLQDIKVMLTRLLVQDNVNKDTVTSSLVPVENDMPLALGQNGISAKSSAEEDGDEDQRQLTVSIDSAAHHDDSTIPLNFMPRDALHGFDWSEEDDILDDLSLLKMDPNNNGFFGDGSLLCALRSIDYSPENYTNSNINRLPTAITDRYSLTSRSTTFRLLQSYLNNFHPYCPIVHSQTLMMLYNNQIEIASKDQWQILFNCILAIGAWCMDGESTDIDIFYYQNAKSHLTSKVFESGSITLVIALHLLSRYTQWRQKTNTSYNFHSFSIRMAISLGLNRDLPSSFSDSSILEQRRRIWWSVYIWEIELALLYGRSIQLTQNTIPFPSSVDDVQRTTTCPTIYHGTIETARLLQVFTRICELDKTNTAEKSPLSAKKCLMICNEIEEVFRQVPKFLQMDISTTALTNLLKEHPWLSFTRFQLKWRQLSLIIYVLREFFKNFTQQKSQLQDQNDRQSYEVKRCSIILNDAAQRTVMSVSSYMDNHTITPYFAWNCSYYLFNAVLVHIETLSSNPKSGADNGDTAQSLQQISAVLMLLKKLATFKVQTCEKYIQVLEDVCAPYLSSSCAISSPHISYNHNNGSVIRNIVGPPPVSQYPTLQEDNANNSSVKYVSPGSVGPSPMPLKSGASFSDLVKLLSNRPSSRNSPAAITRSTPPHRSLTPFSGQQQQLQSYVPLTPSALFGGVNSYQSGTNIADSSLSFSFTTNSSGTNLITTPANSQALPQPTATSNLHGNIINNNEITAGRIDDDNSKPLSPSWTDQTAYNAFGTTTGMFNTTTMDDVYNYLFDDEDTPPNPKKEQNES</sequence>